<organism evidence="2">
    <name type="scientific">Parasteatoda tepidariorum</name>
    <name type="common">Common house spider</name>
    <name type="synonym">Achaearanea tepidariorum</name>
    <dbReference type="NCBI Taxonomy" id="114398"/>
    <lineage>
        <taxon>Eukaryota</taxon>
        <taxon>Metazoa</taxon>
        <taxon>Ecdysozoa</taxon>
        <taxon>Arthropoda</taxon>
        <taxon>Chelicerata</taxon>
        <taxon>Arachnida</taxon>
        <taxon>Araneae</taxon>
        <taxon>Araneomorphae</taxon>
        <taxon>Entelegynae</taxon>
        <taxon>Araneoidea</taxon>
        <taxon>Theridiidae</taxon>
        <taxon>Parasteatoda</taxon>
    </lineage>
</organism>
<feature type="compositionally biased region" description="Polar residues" evidence="1">
    <location>
        <begin position="7"/>
        <end position="16"/>
    </location>
</feature>
<reference evidence="2" key="1">
    <citation type="journal article" date="2016" name="Mol. Ecol. Resour.">
        <title>Evaluation of the impact of RNA preservation methods of spiders for de novo transcriptome assembly.</title>
        <authorList>
            <person name="Kono N."/>
            <person name="Nakamura H."/>
            <person name="Ito Y."/>
            <person name="Tomita M."/>
            <person name="Arakawa K."/>
        </authorList>
    </citation>
    <scope>NUCLEOTIDE SEQUENCE</scope>
    <source>
        <tissue evidence="2">Whole body</tissue>
    </source>
</reference>
<feature type="compositionally biased region" description="Polar residues" evidence="1">
    <location>
        <begin position="28"/>
        <end position="48"/>
    </location>
</feature>
<accession>A0A2L2Z0I1</accession>
<proteinExistence type="evidence at transcript level"/>
<dbReference type="AlphaFoldDB" id="A0A2L2Z0I1"/>
<dbReference type="EMBL" id="IAAA01086248">
    <property type="protein sequence ID" value="LAA13767.1"/>
    <property type="molecule type" value="mRNA"/>
</dbReference>
<dbReference type="OrthoDB" id="5576026at2759"/>
<evidence type="ECO:0000313" key="2">
    <source>
        <dbReference type="EMBL" id="LAA13767.1"/>
    </source>
</evidence>
<evidence type="ECO:0000256" key="1">
    <source>
        <dbReference type="SAM" id="MobiDB-lite"/>
    </source>
</evidence>
<name>A0A2L2Z0I1_PARTP</name>
<sequence length="102" mass="11252">MEKSLLNEPSTMNDSPLDQIDSDGNERIQCSSPERQITENTNSSTIESQIEGKKPDNMNIEANEGQPVREAVDVQDSVGLIHHTQINGPIILENSESAFLCK</sequence>
<feature type="region of interest" description="Disordered" evidence="1">
    <location>
        <begin position="1"/>
        <end position="61"/>
    </location>
</feature>
<protein>
    <submittedName>
        <fullName evidence="2">Hypermethylated in cancer 2 protein</fullName>
    </submittedName>
</protein>